<organism evidence="1 2">
    <name type="scientific">Trifolium pratense</name>
    <name type="common">Red clover</name>
    <dbReference type="NCBI Taxonomy" id="57577"/>
    <lineage>
        <taxon>Eukaryota</taxon>
        <taxon>Viridiplantae</taxon>
        <taxon>Streptophyta</taxon>
        <taxon>Embryophyta</taxon>
        <taxon>Tracheophyta</taxon>
        <taxon>Spermatophyta</taxon>
        <taxon>Magnoliopsida</taxon>
        <taxon>eudicotyledons</taxon>
        <taxon>Gunneridae</taxon>
        <taxon>Pentapetalae</taxon>
        <taxon>rosids</taxon>
        <taxon>fabids</taxon>
        <taxon>Fabales</taxon>
        <taxon>Fabaceae</taxon>
        <taxon>Papilionoideae</taxon>
        <taxon>50 kb inversion clade</taxon>
        <taxon>NPAAA clade</taxon>
        <taxon>Hologalegina</taxon>
        <taxon>IRL clade</taxon>
        <taxon>Trifolieae</taxon>
        <taxon>Trifolium</taxon>
    </lineage>
</organism>
<evidence type="ECO:0000313" key="2">
    <source>
        <dbReference type="Proteomes" id="UP001177021"/>
    </source>
</evidence>
<dbReference type="EMBL" id="CASHSV030000002">
    <property type="protein sequence ID" value="CAJ2634756.1"/>
    <property type="molecule type" value="Genomic_DNA"/>
</dbReference>
<proteinExistence type="predicted"/>
<dbReference type="Proteomes" id="UP001177021">
    <property type="component" value="Unassembled WGS sequence"/>
</dbReference>
<accession>A0ACB0IS52</accession>
<keyword evidence="2" id="KW-1185">Reference proteome</keyword>
<name>A0ACB0IS52_TRIPR</name>
<gene>
    <name evidence="1" type="ORF">MILVUS5_LOCUS5571</name>
</gene>
<evidence type="ECO:0000313" key="1">
    <source>
        <dbReference type="EMBL" id="CAJ2634756.1"/>
    </source>
</evidence>
<reference evidence="1" key="1">
    <citation type="submission" date="2023-10" db="EMBL/GenBank/DDBJ databases">
        <authorList>
            <person name="Rodriguez Cubillos JULIANA M."/>
            <person name="De Vega J."/>
        </authorList>
    </citation>
    <scope>NUCLEOTIDE SEQUENCE</scope>
</reference>
<sequence length="132" mass="15816">MASSILLTPSHQQFPFQNSPPHQTFQVFYHHLPCTNQIICFNFSPTSPVTTPHQTKLPIRKIPRNYDIPFTAPYKEHYDYFYNQNPKISINNFPNKRSSRWFHCSESKHHRFVRRTRRMKKIGCSRFLFSVT</sequence>
<protein>
    <submittedName>
        <fullName evidence="1">Uncharacterized protein</fullName>
    </submittedName>
</protein>
<comment type="caution">
    <text evidence="1">The sequence shown here is derived from an EMBL/GenBank/DDBJ whole genome shotgun (WGS) entry which is preliminary data.</text>
</comment>